<protein>
    <submittedName>
        <fullName evidence="1">Uncharacterized protein</fullName>
    </submittedName>
</protein>
<sequence>MWVNSELVADRQVIQAMTAKVRGVSASLLFSVDVLEHASRQSRGAGAFVSVGQLLAAFEETDFDSPPARGQLWLSGFAEDQDRCVPSIAPPVTVCGARINAGSWGAGLSRASKFAGYTERTVVLRTEPRESSAALLEASFYGVGLVVGEGVNETILAAPAPFEPERFSLASWLFAEQVYREWLLSQ</sequence>
<dbReference type="EMBL" id="VFRA01000001">
    <property type="protein sequence ID" value="TQO18528.1"/>
    <property type="molecule type" value="Genomic_DNA"/>
</dbReference>
<dbReference type="Proteomes" id="UP000316560">
    <property type="component" value="Unassembled WGS sequence"/>
</dbReference>
<reference evidence="1 2" key="1">
    <citation type="submission" date="2019-06" db="EMBL/GenBank/DDBJ databases">
        <title>Sequencing the genomes of 1000 actinobacteria strains.</title>
        <authorList>
            <person name="Klenk H.-P."/>
        </authorList>
    </citation>
    <scope>NUCLEOTIDE SEQUENCE [LARGE SCALE GENOMIC DNA]</scope>
    <source>
        <strain evidence="1 2">DSM 21947</strain>
    </source>
</reference>
<keyword evidence="2" id="KW-1185">Reference proteome</keyword>
<accession>A0A8H2K4F5</accession>
<organism evidence="1 2">
    <name type="scientific">Rhodoglobus vestalii</name>
    <dbReference type="NCBI Taxonomy" id="193384"/>
    <lineage>
        <taxon>Bacteria</taxon>
        <taxon>Bacillati</taxon>
        <taxon>Actinomycetota</taxon>
        <taxon>Actinomycetes</taxon>
        <taxon>Micrococcales</taxon>
        <taxon>Microbacteriaceae</taxon>
        <taxon>Rhodoglobus</taxon>
    </lineage>
</organism>
<comment type="caution">
    <text evidence="1">The sequence shown here is derived from an EMBL/GenBank/DDBJ whole genome shotgun (WGS) entry which is preliminary data.</text>
</comment>
<proteinExistence type="predicted"/>
<dbReference type="AlphaFoldDB" id="A0A8H2K4F5"/>
<evidence type="ECO:0000313" key="1">
    <source>
        <dbReference type="EMBL" id="TQO18528.1"/>
    </source>
</evidence>
<evidence type="ECO:0000313" key="2">
    <source>
        <dbReference type="Proteomes" id="UP000316560"/>
    </source>
</evidence>
<gene>
    <name evidence="1" type="ORF">FB472_0045</name>
</gene>
<name>A0A8H2K4F5_9MICO</name>